<proteinExistence type="predicted"/>
<evidence type="ECO:0000313" key="2">
    <source>
        <dbReference type="Proteomes" id="UP001058553"/>
    </source>
</evidence>
<dbReference type="EMBL" id="CP103445">
    <property type="protein sequence ID" value="UWS32378.1"/>
    <property type="molecule type" value="Genomic_DNA"/>
</dbReference>
<name>A0ABY5X5Q1_ERWPY</name>
<accession>A0ABY5X5Q1</accession>
<dbReference type="PIRSF" id="PIRSF029394">
    <property type="entry name" value="UCP029394"/>
    <property type="match status" value="1"/>
</dbReference>
<dbReference type="Proteomes" id="UP001058553">
    <property type="component" value="Chromosome"/>
</dbReference>
<organism evidence="1 2">
    <name type="scientific">Erwinia pyrifoliae</name>
    <dbReference type="NCBI Taxonomy" id="79967"/>
    <lineage>
        <taxon>Bacteria</taxon>
        <taxon>Pseudomonadati</taxon>
        <taxon>Pseudomonadota</taxon>
        <taxon>Gammaproteobacteria</taxon>
        <taxon>Enterobacterales</taxon>
        <taxon>Erwiniaceae</taxon>
        <taxon>Erwinia</taxon>
    </lineage>
</organism>
<gene>
    <name evidence="1" type="ORF">NYP84_12060</name>
</gene>
<dbReference type="InterPro" id="IPR016918">
    <property type="entry name" value="UCP029394"/>
</dbReference>
<keyword evidence="2" id="KW-1185">Reference proteome</keyword>
<dbReference type="RefSeq" id="WP_012668737.1">
    <property type="nucleotide sequence ID" value="NZ_CP023567.1"/>
</dbReference>
<evidence type="ECO:0008006" key="3">
    <source>
        <dbReference type="Google" id="ProtNLM"/>
    </source>
</evidence>
<sequence>MSELTEQASNSVIVLHQIIADVFNGDGSKIPQLLGHFAPEFTMVTPTGKRLPLDEVAALFARLAGERKGVVITIERCQLIAQFDQQAVIQYHELQQQGDNCTARISLAVIDCARNPPRWRYLQETMVVN</sequence>
<dbReference type="Gene3D" id="3.10.450.50">
    <property type="match status" value="1"/>
</dbReference>
<dbReference type="GeneID" id="92236379"/>
<dbReference type="InterPro" id="IPR032710">
    <property type="entry name" value="NTF2-like_dom_sf"/>
</dbReference>
<evidence type="ECO:0000313" key="1">
    <source>
        <dbReference type="EMBL" id="UWS32378.1"/>
    </source>
</evidence>
<protein>
    <recommendedName>
        <fullName evidence="3">DUF4440 domain-containing protein</fullName>
    </recommendedName>
</protein>
<dbReference type="SUPFAM" id="SSF54427">
    <property type="entry name" value="NTF2-like"/>
    <property type="match status" value="1"/>
</dbReference>
<reference evidence="1" key="1">
    <citation type="submission" date="2022-07" db="EMBL/GenBank/DDBJ databases">
        <title>Genetic diversity of Erwinia pyrifoliae.</title>
        <authorList>
            <person name="Park D.S."/>
            <person name="Ham H."/>
        </authorList>
    </citation>
    <scope>NUCLEOTIDE SEQUENCE</scope>
    <source>
        <strain evidence="1">CP201486</strain>
    </source>
</reference>